<keyword evidence="3 8" id="KW-1003">Cell membrane</keyword>
<evidence type="ECO:0000256" key="7">
    <source>
        <dbReference type="ARBA" id="ARBA00023136"/>
    </source>
</evidence>
<feature type="transmembrane region" description="Helical" evidence="9">
    <location>
        <begin position="148"/>
        <end position="166"/>
    </location>
</feature>
<dbReference type="PIRSF" id="PIRSF006351">
    <property type="entry name" value="PTS_EIIC-Cellobiose"/>
    <property type="match status" value="1"/>
</dbReference>
<dbReference type="AlphaFoldDB" id="A0A2A7MLP2"/>
<dbReference type="Pfam" id="PF02378">
    <property type="entry name" value="PTS_EIIC"/>
    <property type="match status" value="1"/>
</dbReference>
<dbReference type="EMBL" id="PDCJ01000001">
    <property type="protein sequence ID" value="PEG32499.1"/>
    <property type="molecule type" value="Genomic_DNA"/>
</dbReference>
<keyword evidence="4 8" id="KW-0762">Sugar transport</keyword>
<dbReference type="GO" id="GO:1901264">
    <property type="term" value="P:carbohydrate derivative transport"/>
    <property type="evidence" value="ECO:0007669"/>
    <property type="project" value="TreeGrafter"/>
</dbReference>
<dbReference type="GO" id="GO:0005886">
    <property type="term" value="C:plasma membrane"/>
    <property type="evidence" value="ECO:0007669"/>
    <property type="project" value="UniProtKB-SubCell"/>
</dbReference>
<reference evidence="11 12" key="1">
    <citation type="submission" date="2017-10" db="EMBL/GenBank/DDBJ databases">
        <title>Effective Description of Clostridium neonatale sp. nov. linked to necrotizing enterocolitis in neonates and a clarification of species assignable to the genus Clostridium (Prazmowski 1880) emend. Lawson and Rainey 2016.</title>
        <authorList>
            <person name="Bernard K."/>
            <person name="Burdz T."/>
            <person name="Wiebe D."/>
            <person name="Balcewich B."/>
            <person name="Alfa M."/>
            <person name="Bernier A.-M."/>
        </authorList>
    </citation>
    <scope>NUCLEOTIDE SEQUENCE [LARGE SCALE GENOMIC DNA]</scope>
    <source>
        <strain evidence="11 12">LCDC99A005</strain>
    </source>
</reference>
<organism evidence="11 12">
    <name type="scientific">Clostridium neonatale</name>
    <dbReference type="NCBI Taxonomy" id="137838"/>
    <lineage>
        <taxon>Bacteria</taxon>
        <taxon>Bacillati</taxon>
        <taxon>Bacillota</taxon>
        <taxon>Clostridia</taxon>
        <taxon>Eubacteriales</taxon>
        <taxon>Clostridiaceae</taxon>
        <taxon>Clostridium</taxon>
    </lineage>
</organism>
<dbReference type="PANTHER" id="PTHR33989">
    <property type="match status" value="1"/>
</dbReference>
<evidence type="ECO:0000256" key="3">
    <source>
        <dbReference type="ARBA" id="ARBA00022475"/>
    </source>
</evidence>
<accession>A0A2A7MLP2</accession>
<keyword evidence="2 8" id="KW-0813">Transport</keyword>
<feature type="transmembrane region" description="Helical" evidence="9">
    <location>
        <begin position="393"/>
        <end position="420"/>
    </location>
</feature>
<evidence type="ECO:0000313" key="12">
    <source>
        <dbReference type="Proteomes" id="UP000220840"/>
    </source>
</evidence>
<dbReference type="PROSITE" id="PS51105">
    <property type="entry name" value="PTS_EIIC_TYPE_3"/>
    <property type="match status" value="1"/>
</dbReference>
<feature type="transmembrane region" description="Helical" evidence="9">
    <location>
        <begin position="31"/>
        <end position="52"/>
    </location>
</feature>
<evidence type="ECO:0000256" key="9">
    <source>
        <dbReference type="SAM" id="Phobius"/>
    </source>
</evidence>
<feature type="transmembrane region" description="Helical" evidence="9">
    <location>
        <begin position="353"/>
        <end position="373"/>
    </location>
</feature>
<evidence type="ECO:0000256" key="2">
    <source>
        <dbReference type="ARBA" id="ARBA00022448"/>
    </source>
</evidence>
<evidence type="ECO:0000256" key="8">
    <source>
        <dbReference type="PIRNR" id="PIRNR006351"/>
    </source>
</evidence>
<dbReference type="GO" id="GO:0008982">
    <property type="term" value="F:protein-N(PI)-phosphohistidine-sugar phosphotransferase activity"/>
    <property type="evidence" value="ECO:0007669"/>
    <property type="project" value="UniProtKB-UniRule"/>
</dbReference>
<keyword evidence="5 9" id="KW-0812">Transmembrane</keyword>
<evidence type="ECO:0000256" key="1">
    <source>
        <dbReference type="ARBA" id="ARBA00004651"/>
    </source>
</evidence>
<dbReference type="Proteomes" id="UP000220840">
    <property type="component" value="Unassembled WGS sequence"/>
</dbReference>
<dbReference type="GO" id="GO:0009401">
    <property type="term" value="P:phosphoenolpyruvate-dependent sugar phosphotransferase system"/>
    <property type="evidence" value="ECO:0007669"/>
    <property type="project" value="InterPro"/>
</dbReference>
<keyword evidence="6 9" id="KW-1133">Transmembrane helix</keyword>
<dbReference type="InterPro" id="IPR004796">
    <property type="entry name" value="PTS_IIC_cello"/>
</dbReference>
<dbReference type="NCBIfam" id="TIGR00410">
    <property type="entry name" value="lacE"/>
    <property type="match status" value="1"/>
</dbReference>
<comment type="subcellular location">
    <subcellularLocation>
        <location evidence="1">Cell membrane</location>
        <topology evidence="1">Multi-pass membrane protein</topology>
    </subcellularLocation>
</comment>
<dbReference type="InterPro" id="IPR004501">
    <property type="entry name" value="PTS_EIIC_3"/>
</dbReference>
<proteinExistence type="predicted"/>
<dbReference type="RefSeq" id="WP_058296642.1">
    <property type="nucleotide sequence ID" value="NZ_CAMRXG010000033.1"/>
</dbReference>
<protein>
    <recommendedName>
        <fullName evidence="8">Permease IIC component</fullName>
    </recommendedName>
</protein>
<keyword evidence="7 8" id="KW-0472">Membrane</keyword>
<sequence>MSFNQTLNEKVVPVIMKFVNMKGIIALKDGMLYTLPLNIVGSLFLLIAAFPLESFTNFMANTFGPNWNDPLYKCQGATMNIMALVGLIGMAYVYARNEGVEPMSASTIALSTYLILNNNFVMFTPEGATESVQVGSVIPMTWTGGQGMFTAILVSLSVAAIYAWFIHKDIRIKMPEGVPEGVVNSFSALIPAAAILIGATLIYGIFKFGFNTSLPEMIYKFVQTPLQGASDSLGGAMLIAFFVPFLWFFGIHGGVTVGGMVGTLLTANTMDNAALQAAGTLDLAHGAHIVTQQFLDNFINLSGSGQTIGIVIFMCFLAKSAQFKQLGKLSAPSALFNINEPILFGTPIVMNPIIGVPFIAVPVVNAILLYLAISTGILPPMGGQLPPWTTPPILSGFILGGFKYALAQAVLLAVGFVIYFPFIKKIDTMNYQQELDAANGVQA</sequence>
<dbReference type="InterPro" id="IPR051088">
    <property type="entry name" value="PTS_Sugar-EIIC/EIIB"/>
</dbReference>
<dbReference type="STRING" id="137838.GCA_001458595_04019"/>
<evidence type="ECO:0000259" key="10">
    <source>
        <dbReference type="PROSITE" id="PS51105"/>
    </source>
</evidence>
<gene>
    <name evidence="11" type="ORF">CQ394_12645</name>
</gene>
<evidence type="ECO:0000256" key="6">
    <source>
        <dbReference type="ARBA" id="ARBA00022989"/>
    </source>
</evidence>
<name>A0A2A7MLP2_9CLOT</name>
<feature type="transmembrane region" description="Helical" evidence="9">
    <location>
        <begin position="77"/>
        <end position="95"/>
    </location>
</feature>
<feature type="domain" description="PTS EIIC type-3" evidence="10">
    <location>
        <begin position="7"/>
        <end position="422"/>
    </location>
</feature>
<comment type="caution">
    <text evidence="11">The sequence shown here is derived from an EMBL/GenBank/DDBJ whole genome shotgun (WGS) entry which is preliminary data.</text>
</comment>
<comment type="function">
    <text evidence="8">The phosphoenolpyruvate-dependent sugar phosphotransferase system (PTS), a major carbohydrate active -transport system, catalyzes the phosphorylation of incoming sugar substrates concomitant with their translocation across the cell membrane.</text>
</comment>
<evidence type="ECO:0000256" key="5">
    <source>
        <dbReference type="ARBA" id="ARBA00022692"/>
    </source>
</evidence>
<evidence type="ECO:0000256" key="4">
    <source>
        <dbReference type="ARBA" id="ARBA00022597"/>
    </source>
</evidence>
<keyword evidence="12" id="KW-1185">Reference proteome</keyword>
<dbReference type="InterPro" id="IPR003352">
    <property type="entry name" value="PTS_EIIC"/>
</dbReference>
<dbReference type="OrthoDB" id="1550290at2"/>
<dbReference type="PANTHER" id="PTHR33989:SF4">
    <property type="entry name" value="PTS SYSTEM N,N'-DIACETYLCHITOBIOSE-SPECIFIC EIIC COMPONENT"/>
    <property type="match status" value="1"/>
</dbReference>
<evidence type="ECO:0000313" key="11">
    <source>
        <dbReference type="EMBL" id="PEG32499.1"/>
    </source>
</evidence>
<feature type="transmembrane region" description="Helical" evidence="9">
    <location>
        <begin position="186"/>
        <end position="210"/>
    </location>
</feature>